<comment type="caution">
    <text evidence="1">The sequence shown here is derived from an EMBL/GenBank/DDBJ whole genome shotgun (WGS) entry which is preliminary data.</text>
</comment>
<accession>A0ABU8GYH7</accession>
<proteinExistence type="predicted"/>
<evidence type="ECO:0000313" key="2">
    <source>
        <dbReference type="Proteomes" id="UP001367771"/>
    </source>
</evidence>
<sequence length="58" mass="6045">MTNDLNQQNDLATATARALIADALQLLDNMPTFSSQIAAAHLAHAIELIDAADTAPNG</sequence>
<dbReference type="EMBL" id="JBBBDM010000001">
    <property type="protein sequence ID" value="MEI5685834.1"/>
    <property type="molecule type" value="Genomic_DNA"/>
</dbReference>
<evidence type="ECO:0000313" key="1">
    <source>
        <dbReference type="EMBL" id="MEI5685834.1"/>
    </source>
</evidence>
<organism evidence="1 2">
    <name type="scientific">Sphingomonas kyungheensis</name>
    <dbReference type="NCBI Taxonomy" id="1069987"/>
    <lineage>
        <taxon>Bacteria</taxon>
        <taxon>Pseudomonadati</taxon>
        <taxon>Pseudomonadota</taxon>
        <taxon>Alphaproteobacteria</taxon>
        <taxon>Sphingomonadales</taxon>
        <taxon>Sphingomonadaceae</taxon>
        <taxon>Sphingomonas</taxon>
    </lineage>
</organism>
<name>A0ABU8GYH7_9SPHN</name>
<keyword evidence="2" id="KW-1185">Reference proteome</keyword>
<dbReference type="RefSeq" id="WP_336544337.1">
    <property type="nucleotide sequence ID" value="NZ_JBBBDM010000001.1"/>
</dbReference>
<gene>
    <name evidence="1" type="ORF">V8201_01950</name>
</gene>
<dbReference type="Proteomes" id="UP001367771">
    <property type="component" value="Unassembled WGS sequence"/>
</dbReference>
<protein>
    <submittedName>
        <fullName evidence="1">Uncharacterized protein</fullName>
    </submittedName>
</protein>
<reference evidence="1 2" key="1">
    <citation type="journal article" date="2013" name="Int. J. Syst. Evol. Microbiol.">
        <title>Sphingomonas kyungheensis sp. nov., a bacterium with ginsenoside-converting activity isolated from soil of a ginseng field.</title>
        <authorList>
            <person name="Son H.M."/>
            <person name="Yang J.E."/>
            <person name="Park Y."/>
            <person name="Han C.K."/>
            <person name="Kim S.G."/>
            <person name="Kook M."/>
            <person name="Yi T.H."/>
        </authorList>
    </citation>
    <scope>NUCLEOTIDE SEQUENCE [LARGE SCALE GENOMIC DNA]</scope>
    <source>
        <strain evidence="1 2">LMG 26582</strain>
    </source>
</reference>